<keyword evidence="3 6" id="KW-0812">Transmembrane</keyword>
<dbReference type="PIRSF" id="PIRSF035875">
    <property type="entry name" value="RNase_BN"/>
    <property type="match status" value="1"/>
</dbReference>
<feature type="transmembrane region" description="Helical" evidence="6">
    <location>
        <begin position="99"/>
        <end position="121"/>
    </location>
</feature>
<accession>A0ABW1S8W5</accession>
<sequence>MFEKIKARFRGTFLFDLLKACSRNDLTTRAANLALFSIMSVFPFIAILVWLTTLSGSAHDAHVWSDRFDLFLPPDFAKLVTEEIDYRLEQSVGKNAWTLMFHMLLLLFSAGAAVRSFLFSLREIAIAEEKIGIAHIFWRSFFFIIPIVLFVFIASGLVGVVSYIIYTLSDFLASTWLVMPLLWLIITLILVVILNGVYASSLIGHQIIRIHGWLGSSVAAALVTVVTLGLTAYYEINPVNREWYGSPGFIINVLLWFYACSVCVLLGAQINAVNFLRNKP</sequence>
<dbReference type="EMBL" id="JBHSSW010000009">
    <property type="protein sequence ID" value="MFC6198070.1"/>
    <property type="molecule type" value="Genomic_DNA"/>
</dbReference>
<reference evidence="8" key="1">
    <citation type="journal article" date="2019" name="Int. J. Syst. Evol. Microbiol.">
        <title>The Global Catalogue of Microorganisms (GCM) 10K type strain sequencing project: providing services to taxonomists for standard genome sequencing and annotation.</title>
        <authorList>
            <consortium name="The Broad Institute Genomics Platform"/>
            <consortium name="The Broad Institute Genome Sequencing Center for Infectious Disease"/>
            <person name="Wu L."/>
            <person name="Ma J."/>
        </authorList>
    </citation>
    <scope>NUCLEOTIDE SEQUENCE [LARGE SCALE GENOMIC DNA]</scope>
    <source>
        <strain evidence="8">CGMCC-1.15741</strain>
    </source>
</reference>
<feature type="transmembrane region" description="Helical" evidence="6">
    <location>
        <begin position="177"/>
        <end position="198"/>
    </location>
</feature>
<evidence type="ECO:0000256" key="4">
    <source>
        <dbReference type="ARBA" id="ARBA00022989"/>
    </source>
</evidence>
<evidence type="ECO:0000313" key="8">
    <source>
        <dbReference type="Proteomes" id="UP001596303"/>
    </source>
</evidence>
<feature type="transmembrane region" description="Helical" evidence="6">
    <location>
        <begin position="210"/>
        <end position="234"/>
    </location>
</feature>
<keyword evidence="5 6" id="KW-0472">Membrane</keyword>
<keyword evidence="4 6" id="KW-1133">Transmembrane helix</keyword>
<keyword evidence="2" id="KW-1003">Cell membrane</keyword>
<dbReference type="InterPro" id="IPR017039">
    <property type="entry name" value="Virul_fac_BrkB"/>
</dbReference>
<keyword evidence="8" id="KW-1185">Reference proteome</keyword>
<evidence type="ECO:0000256" key="1">
    <source>
        <dbReference type="ARBA" id="ARBA00004651"/>
    </source>
</evidence>
<feature type="transmembrane region" description="Helical" evidence="6">
    <location>
        <begin position="254"/>
        <end position="276"/>
    </location>
</feature>
<evidence type="ECO:0000256" key="6">
    <source>
        <dbReference type="SAM" id="Phobius"/>
    </source>
</evidence>
<comment type="caution">
    <text evidence="7">The sequence shown here is derived from an EMBL/GenBank/DDBJ whole genome shotgun (WGS) entry which is preliminary data.</text>
</comment>
<evidence type="ECO:0000256" key="5">
    <source>
        <dbReference type="ARBA" id="ARBA00023136"/>
    </source>
</evidence>
<evidence type="ECO:0000256" key="3">
    <source>
        <dbReference type="ARBA" id="ARBA00022692"/>
    </source>
</evidence>
<evidence type="ECO:0000256" key="2">
    <source>
        <dbReference type="ARBA" id="ARBA00022475"/>
    </source>
</evidence>
<feature type="transmembrane region" description="Helical" evidence="6">
    <location>
        <begin position="33"/>
        <end position="51"/>
    </location>
</feature>
<evidence type="ECO:0000313" key="7">
    <source>
        <dbReference type="EMBL" id="MFC6198070.1"/>
    </source>
</evidence>
<dbReference type="Pfam" id="PF03631">
    <property type="entry name" value="Virul_fac_BrkB"/>
    <property type="match status" value="1"/>
</dbReference>
<name>A0ABW1S8W5_9PROT</name>
<dbReference type="Proteomes" id="UP001596303">
    <property type="component" value="Unassembled WGS sequence"/>
</dbReference>
<proteinExistence type="predicted"/>
<dbReference type="RefSeq" id="WP_377377916.1">
    <property type="nucleotide sequence ID" value="NZ_JBHSSW010000009.1"/>
</dbReference>
<protein>
    <submittedName>
        <fullName evidence="7">YihY/virulence factor BrkB family protein</fullName>
    </submittedName>
</protein>
<feature type="transmembrane region" description="Helical" evidence="6">
    <location>
        <begin position="141"/>
        <end position="165"/>
    </location>
</feature>
<organism evidence="7 8">
    <name type="scientific">Ponticaulis profundi</name>
    <dbReference type="NCBI Taxonomy" id="2665222"/>
    <lineage>
        <taxon>Bacteria</taxon>
        <taxon>Pseudomonadati</taxon>
        <taxon>Pseudomonadota</taxon>
        <taxon>Alphaproteobacteria</taxon>
        <taxon>Hyphomonadales</taxon>
        <taxon>Hyphomonadaceae</taxon>
        <taxon>Ponticaulis</taxon>
    </lineage>
</organism>
<dbReference type="PANTHER" id="PTHR30213:SF0">
    <property type="entry name" value="UPF0761 MEMBRANE PROTEIN YIHY"/>
    <property type="match status" value="1"/>
</dbReference>
<dbReference type="PANTHER" id="PTHR30213">
    <property type="entry name" value="INNER MEMBRANE PROTEIN YHJD"/>
    <property type="match status" value="1"/>
</dbReference>
<comment type="subcellular location">
    <subcellularLocation>
        <location evidence="1">Cell membrane</location>
        <topology evidence="1">Multi-pass membrane protein</topology>
    </subcellularLocation>
</comment>
<gene>
    <name evidence="7" type="ORF">ACFQDM_08270</name>
</gene>